<organism evidence="9 10">
    <name type="scientific">Coccomyxa viridis</name>
    <dbReference type="NCBI Taxonomy" id="1274662"/>
    <lineage>
        <taxon>Eukaryota</taxon>
        <taxon>Viridiplantae</taxon>
        <taxon>Chlorophyta</taxon>
        <taxon>core chlorophytes</taxon>
        <taxon>Trebouxiophyceae</taxon>
        <taxon>Trebouxiophyceae incertae sedis</taxon>
        <taxon>Coccomyxaceae</taxon>
        <taxon>Coccomyxa</taxon>
    </lineage>
</organism>
<dbReference type="GO" id="GO:0005789">
    <property type="term" value="C:endoplasmic reticulum membrane"/>
    <property type="evidence" value="ECO:0007669"/>
    <property type="project" value="TreeGrafter"/>
</dbReference>
<keyword evidence="4" id="KW-0472">Membrane</keyword>
<dbReference type="AlphaFoldDB" id="A0AAV1HYV4"/>
<feature type="region of interest" description="Disordered" evidence="6">
    <location>
        <begin position="166"/>
        <end position="198"/>
    </location>
</feature>
<dbReference type="InterPro" id="IPR044632">
    <property type="entry name" value="DNAJC25-like"/>
</dbReference>
<dbReference type="Pfam" id="PF00226">
    <property type="entry name" value="DnaJ"/>
    <property type="match status" value="1"/>
</dbReference>
<evidence type="ECO:0000259" key="8">
    <source>
        <dbReference type="PROSITE" id="PS50076"/>
    </source>
</evidence>
<keyword evidence="5" id="KW-0143">Chaperone</keyword>
<evidence type="ECO:0000256" key="6">
    <source>
        <dbReference type="SAM" id="MobiDB-lite"/>
    </source>
</evidence>
<name>A0AAV1HYV4_9CHLO</name>
<proteinExistence type="predicted"/>
<reference evidence="9 10" key="1">
    <citation type="submission" date="2023-10" db="EMBL/GenBank/DDBJ databases">
        <authorList>
            <person name="Maclean D."/>
            <person name="Macfadyen A."/>
        </authorList>
    </citation>
    <scope>NUCLEOTIDE SEQUENCE [LARGE SCALE GENOMIC DNA]</scope>
</reference>
<feature type="domain" description="J" evidence="8">
    <location>
        <begin position="30"/>
        <end position="94"/>
    </location>
</feature>
<dbReference type="PRINTS" id="PR00625">
    <property type="entry name" value="JDOMAIN"/>
</dbReference>
<dbReference type="PROSITE" id="PS00636">
    <property type="entry name" value="DNAJ_1"/>
    <property type="match status" value="1"/>
</dbReference>
<dbReference type="CDD" id="cd06257">
    <property type="entry name" value="DnaJ"/>
    <property type="match status" value="1"/>
</dbReference>
<dbReference type="InterPro" id="IPR036869">
    <property type="entry name" value="J_dom_sf"/>
</dbReference>
<dbReference type="PANTHER" id="PTHR44176:SF1">
    <property type="entry name" value="DNAJ HOMOLOG SUBFAMILY C MEMBER 25"/>
    <property type="match status" value="1"/>
</dbReference>
<feature type="signal peptide" evidence="7">
    <location>
        <begin position="1"/>
        <end position="20"/>
    </location>
</feature>
<keyword evidence="7" id="KW-0732">Signal</keyword>
<feature type="compositionally biased region" description="Basic residues" evidence="6">
    <location>
        <begin position="178"/>
        <end position="189"/>
    </location>
</feature>
<keyword evidence="10" id="KW-1185">Reference proteome</keyword>
<protein>
    <recommendedName>
        <fullName evidence="8">J domain-containing protein</fullName>
    </recommendedName>
</protein>
<dbReference type="SUPFAM" id="SSF46565">
    <property type="entry name" value="Chaperone J-domain"/>
    <property type="match status" value="1"/>
</dbReference>
<evidence type="ECO:0000256" key="4">
    <source>
        <dbReference type="ARBA" id="ARBA00023136"/>
    </source>
</evidence>
<dbReference type="PANTHER" id="PTHR44176">
    <property type="entry name" value="DNAJ HOMOLOG SUBFAMILY C MEMBER 25"/>
    <property type="match status" value="1"/>
</dbReference>
<evidence type="ECO:0000256" key="1">
    <source>
        <dbReference type="ARBA" id="ARBA00004141"/>
    </source>
</evidence>
<evidence type="ECO:0000256" key="5">
    <source>
        <dbReference type="ARBA" id="ARBA00023186"/>
    </source>
</evidence>
<dbReference type="InterPro" id="IPR018253">
    <property type="entry name" value="DnaJ_domain_CS"/>
</dbReference>
<evidence type="ECO:0000313" key="10">
    <source>
        <dbReference type="Proteomes" id="UP001314263"/>
    </source>
</evidence>
<comment type="caution">
    <text evidence="9">The sequence shown here is derived from an EMBL/GenBank/DDBJ whole genome shotgun (WGS) entry which is preliminary data.</text>
</comment>
<dbReference type="Proteomes" id="UP001314263">
    <property type="component" value="Unassembled WGS sequence"/>
</dbReference>
<evidence type="ECO:0000313" key="9">
    <source>
        <dbReference type="EMBL" id="CAK0750425.1"/>
    </source>
</evidence>
<evidence type="ECO:0000256" key="2">
    <source>
        <dbReference type="ARBA" id="ARBA00022692"/>
    </source>
</evidence>
<accession>A0AAV1HYV4</accession>
<dbReference type="InterPro" id="IPR001623">
    <property type="entry name" value="DnaJ_domain"/>
</dbReference>
<gene>
    <name evidence="9" type="ORF">CVIRNUC_001990</name>
</gene>
<keyword evidence="3" id="KW-1133">Transmembrane helix</keyword>
<evidence type="ECO:0000256" key="7">
    <source>
        <dbReference type="SAM" id="SignalP"/>
    </source>
</evidence>
<dbReference type="EMBL" id="CAUYUE010000003">
    <property type="protein sequence ID" value="CAK0750425.1"/>
    <property type="molecule type" value="Genomic_DNA"/>
</dbReference>
<feature type="compositionally biased region" description="Polar residues" evidence="6">
    <location>
        <begin position="166"/>
        <end position="176"/>
    </location>
</feature>
<dbReference type="SMART" id="SM00271">
    <property type="entry name" value="DnaJ"/>
    <property type="match status" value="1"/>
</dbReference>
<comment type="subcellular location">
    <subcellularLocation>
        <location evidence="1">Membrane</location>
        <topology evidence="1">Multi-pass membrane protein</topology>
    </subcellularLocation>
</comment>
<keyword evidence="2" id="KW-0812">Transmembrane</keyword>
<dbReference type="Gene3D" id="1.10.287.110">
    <property type="entry name" value="DnaJ domain"/>
    <property type="match status" value="1"/>
</dbReference>
<evidence type="ECO:0000256" key="3">
    <source>
        <dbReference type="ARBA" id="ARBA00022989"/>
    </source>
</evidence>
<sequence length="334" mass="38690">MRSLVITAALLLISLHHAAGLGEKFCGSDNCYKVLGLQSNATLQEVKRSYRTVSLTLHPDKNPSREAAEQFNKLATAYQVLGNNESRTSYDYALAHPREHMLAYYRRYGSRVYAQMKIPPQYSITGLVLVISFIQYMSRKMSHEKLMRRIRQSSKYKQRLKELLQERTQANLNGSPSKPRKASLKPRKKGLSEVSPEELEELGQQVDSECNVQGGLGKARMQDTLGYHMLMLPLSLYRGAEWQLRWHWKYGIQKEPYDEDAKQHLTRQALKLSESRWEALEDSQRQDMLSKELWVEGNCEAYLEQRKKAELTAEQKAMKKFYRRAGMPLRVPDD</sequence>
<dbReference type="GO" id="GO:0006457">
    <property type="term" value="P:protein folding"/>
    <property type="evidence" value="ECO:0007669"/>
    <property type="project" value="InterPro"/>
</dbReference>
<feature type="chain" id="PRO_5043718298" description="J domain-containing protein" evidence="7">
    <location>
        <begin position="21"/>
        <end position="334"/>
    </location>
</feature>
<dbReference type="PROSITE" id="PS50076">
    <property type="entry name" value="DNAJ_2"/>
    <property type="match status" value="1"/>
</dbReference>